<feature type="compositionally biased region" description="Polar residues" evidence="1">
    <location>
        <begin position="1353"/>
        <end position="1376"/>
    </location>
</feature>
<dbReference type="Pfam" id="PF15787">
    <property type="entry name" value="DUF4704"/>
    <property type="match status" value="1"/>
</dbReference>
<feature type="region of interest" description="Disordered" evidence="1">
    <location>
        <begin position="1682"/>
        <end position="1817"/>
    </location>
</feature>
<dbReference type="Gene3D" id="2.60.120.200">
    <property type="match status" value="1"/>
</dbReference>
<evidence type="ECO:0008006" key="6">
    <source>
        <dbReference type="Google" id="ProtNLM"/>
    </source>
</evidence>
<accession>A0A922MKC1</accession>
<dbReference type="Pfam" id="PF06469">
    <property type="entry name" value="DUF1088"/>
    <property type="match status" value="1"/>
</dbReference>
<feature type="region of interest" description="Disordered" evidence="1">
    <location>
        <begin position="1185"/>
        <end position="1398"/>
    </location>
</feature>
<dbReference type="PANTHER" id="PTHR13743">
    <property type="entry name" value="BEIGE/BEACH-RELATED"/>
    <property type="match status" value="1"/>
</dbReference>
<reference evidence="4" key="1">
    <citation type="journal article" date="2021" name="G3 (Bethesda)">
        <title>Genome and transcriptome analysis of the beet armyworm Spodoptera exigua reveals targets for pest control. .</title>
        <authorList>
            <person name="Simon S."/>
            <person name="Breeschoten T."/>
            <person name="Jansen H.J."/>
            <person name="Dirks R.P."/>
            <person name="Schranz M.E."/>
            <person name="Ros V.I.D."/>
        </authorList>
    </citation>
    <scope>NUCLEOTIDE SEQUENCE</scope>
    <source>
        <strain evidence="4">TB_SE_WUR_2020</strain>
    </source>
</reference>
<evidence type="ECO:0000313" key="5">
    <source>
        <dbReference type="Proteomes" id="UP000814243"/>
    </source>
</evidence>
<dbReference type="EMBL" id="JACEFF010000368">
    <property type="protein sequence ID" value="KAH9638890.1"/>
    <property type="molecule type" value="Genomic_DNA"/>
</dbReference>
<evidence type="ECO:0000259" key="2">
    <source>
        <dbReference type="Pfam" id="PF06469"/>
    </source>
</evidence>
<proteinExistence type="predicted"/>
<feature type="compositionally biased region" description="Basic and acidic residues" evidence="1">
    <location>
        <begin position="1028"/>
        <end position="1043"/>
    </location>
</feature>
<organism evidence="4 5">
    <name type="scientific">Spodoptera exigua</name>
    <name type="common">Beet armyworm</name>
    <name type="synonym">Noctua fulgens</name>
    <dbReference type="NCBI Taxonomy" id="7107"/>
    <lineage>
        <taxon>Eukaryota</taxon>
        <taxon>Metazoa</taxon>
        <taxon>Ecdysozoa</taxon>
        <taxon>Arthropoda</taxon>
        <taxon>Hexapoda</taxon>
        <taxon>Insecta</taxon>
        <taxon>Pterygota</taxon>
        <taxon>Neoptera</taxon>
        <taxon>Endopterygota</taxon>
        <taxon>Lepidoptera</taxon>
        <taxon>Glossata</taxon>
        <taxon>Ditrysia</taxon>
        <taxon>Noctuoidea</taxon>
        <taxon>Noctuidae</taxon>
        <taxon>Amphipyrinae</taxon>
        <taxon>Spodoptera</taxon>
    </lineage>
</organism>
<feature type="region of interest" description="Disordered" evidence="1">
    <location>
        <begin position="863"/>
        <end position="894"/>
    </location>
</feature>
<dbReference type="InterPro" id="IPR050865">
    <property type="entry name" value="BEACH_Domain"/>
</dbReference>
<feature type="compositionally biased region" description="Basic and acidic residues" evidence="1">
    <location>
        <begin position="1201"/>
        <end position="1220"/>
    </location>
</feature>
<feature type="compositionally biased region" description="Low complexity" evidence="1">
    <location>
        <begin position="1302"/>
        <end position="1311"/>
    </location>
</feature>
<feature type="compositionally biased region" description="Polar residues" evidence="1">
    <location>
        <begin position="1045"/>
        <end position="1055"/>
    </location>
</feature>
<dbReference type="Proteomes" id="UP000814243">
    <property type="component" value="Unassembled WGS sequence"/>
</dbReference>
<dbReference type="SUPFAM" id="SSF48371">
    <property type="entry name" value="ARM repeat"/>
    <property type="match status" value="1"/>
</dbReference>
<feature type="domain" description="DUF1088" evidence="2">
    <location>
        <begin position="1941"/>
        <end position="2104"/>
    </location>
</feature>
<dbReference type="GO" id="GO:0016020">
    <property type="term" value="C:membrane"/>
    <property type="evidence" value="ECO:0007669"/>
    <property type="project" value="TreeGrafter"/>
</dbReference>
<dbReference type="InterPro" id="IPR010508">
    <property type="entry name" value="NBEA-like_DUF1088"/>
</dbReference>
<feature type="compositionally biased region" description="Basic and acidic residues" evidence="1">
    <location>
        <begin position="1067"/>
        <end position="1078"/>
    </location>
</feature>
<feature type="compositionally biased region" description="Basic and acidic residues" evidence="1">
    <location>
        <begin position="1259"/>
        <end position="1285"/>
    </location>
</feature>
<name>A0A922MKC1_SPOEX</name>
<evidence type="ECO:0000256" key="1">
    <source>
        <dbReference type="SAM" id="MobiDB-lite"/>
    </source>
</evidence>
<dbReference type="PANTHER" id="PTHR13743:SF162">
    <property type="entry name" value="NEUROBEACHIN"/>
    <property type="match status" value="1"/>
</dbReference>
<evidence type="ECO:0000259" key="3">
    <source>
        <dbReference type="Pfam" id="PF15787"/>
    </source>
</evidence>
<feature type="compositionally biased region" description="Polar residues" evidence="1">
    <location>
        <begin position="1764"/>
        <end position="1780"/>
    </location>
</feature>
<feature type="domain" description="DUF4704" evidence="3">
    <location>
        <begin position="336"/>
        <end position="820"/>
    </location>
</feature>
<dbReference type="GO" id="GO:0008104">
    <property type="term" value="P:intracellular protein localization"/>
    <property type="evidence" value="ECO:0007669"/>
    <property type="project" value="TreeGrafter"/>
</dbReference>
<gene>
    <name evidence="4" type="ORF">HF086_012843</name>
</gene>
<protein>
    <recommendedName>
        <fullName evidence="6">Neurobeachin</fullName>
    </recommendedName>
</protein>
<dbReference type="InterPro" id="IPR013320">
    <property type="entry name" value="ConA-like_dom_sf"/>
</dbReference>
<dbReference type="GO" id="GO:0005829">
    <property type="term" value="C:cytosol"/>
    <property type="evidence" value="ECO:0007669"/>
    <property type="project" value="TreeGrafter"/>
</dbReference>
<feature type="compositionally biased region" description="Pro residues" evidence="1">
    <location>
        <begin position="869"/>
        <end position="887"/>
    </location>
</feature>
<feature type="region of interest" description="Disordered" evidence="1">
    <location>
        <begin position="1127"/>
        <end position="1153"/>
    </location>
</feature>
<sequence>MMLLLQAVVLPPLARWPYENGFTFTTWFRLDPINSVNIEREKPYLYCFKTSKGVGYTAHFVGNCLVLTSMKVRGKGFQHCVKYEFQPRSFRKYFMGGAVIVCSPRRWYAIAVVYIYNRWTKSEIKCLVNGQLASSTEMAWFVSTNDPFDKCYIGATAELDEERVFCGQMAAIYLFGEALTTHQICAMHRLGPGYKSQFRFDNECNISLPENHKRVSETTAPKLDSADVPPPPDPETPSQIPEIEPPDVASPEEEKAAAAEEACVVVKEDATPRGRRMADEAREVAAAHASMLVDIEACKRVLYDGKLSSAIVFMYNPVATDGQLCLQSAPKGNVSYFVHTPHALMLQEVKAVVTHSIHSALNSIGGVQVLFPLFAQLDLPHDAPATDPKRDPMLCSKLLGFVCSLVESCSTVQQHMLQCRGFLVISHMLQRCSRDHLTPDTLASFLHLTKHLVTCCSPNSDLLLKQLLDHILFNPALWIHTPAAVQARLYCYLATDFLADAHIYGSVRRVSTVLQTVHTLKFYYWVVNPRAKSGITPKGLEGPRPAHKDILTIRAYILLFLKQLIMIGNGVKEDELQSILNYLTTMHEDENLHDVLQMLISLMSEHPSSMVPAFDAKGGVRTIFKLLSSESQLIRLQALKLLGFFLSRSTHKRKYDVMSPHNLYTLLATRLGASGEGLALPVYNALYELLTEHVGQQILYTSHPEPQPHFRLENPMILKVVATLIRQSKQTEQLLEVKKLFLSDMTLLCSNNRENRRTVLQMSVWQEWLIAMAYIHPKNAEEQKISDMVYSLFRMLLHHAIKHEYGGWRVWVDTLAIVHSKVSYEEFKLQFAQMYEHYEQRRADNITDPAERQQRPISTICGWERRDAPPAPAPPAAPVGAAPPAPPAHHHHAAQTEIGTGLSLRELDHCRCNAAAEADRSGALYSQVCKVHSPKRDATEDTALDAREATHCTNSEIEHAIDEVETPTDDADRVVSPSDASPSDNELVRSIIDDPKLLEDPESGVGTLEKSDEPLTRQGSLDYIPVRDVGDGVSKDDATDRSEGIPSSLSVSETASPERVAELNVATERESELSDRSDLYLTPSEATSPKKSLDKADDDPDDPKRVAINIVNDVLSIALETVRLKTDDDTDSGAISGGLHSEGNTPNGRDDFEQEVEDVVDDKRAAETIANELVTDLISSVVTKSENVEISESSSETVVADSEHVEPVSKHIDTDSKAVEADSENVATDDNSPQRVIPSDHPHEGNVLPLDGEFLVNSRTEEAEKLDVDKKDEVTEENEKNESQRVDVSTPEEEEKAPEIPPISTISESITLANKEAESEDDNHDSDRDKRRVSLPGDGEMKQDSNRGEGVATQGTNTSASPKRPRSASTSTQVDSNHFETKRPSKCSRPMFSPGPTRPPFRIPEFRWSYIHQRLLSDVLFSLETDIQVWRSHSTKSVIDFVNSSENAIFVVNTVHLISQLADNLIIACGGLLPLLASATSPNNELDVIEPTQGMPVEVAVTFLQRLVSMADVLIFASALNFAELEAEKNMSSGGILRQCLRLVCTCAVRNCLECKERARYAAARSQARAPDSPEPKSVVASLADASSPVKDPERLLQDMDVNRLRAVIYRDVEETKQAQFLSLAIVYFISVLMVSKYRDILEPPAHAPPDCARRPHHAHDHHEHNGDDVEYAMIVVDENNSTINDLDSPSMKDADGKEEGVAKIETTTDELKPNTGEKAKPSDKPDLSPASEKEEPLFKSSLRVKTQPKPKSVDSIEDAGSFHLNSNETTNNDPETSSEIALDDNKHPVSNDESWTDVNLNEDGERGPATITGRTRDHEGNIHEDIDKQIHMRNSESHHHLTQRHQNRNLQAAQRHLHPLETALGPVCPLLREIMLDFAPFLSKTLVGSHGQELLMEGKGLQTFKSSTSVVELVMLLCSQEWQNSLQKHAGLAFIELINEGRLLSHAMRDHIVRVANEAEFILNRMRADDVLKHADFECLCATSSGERAEEERTCERLIGAARRRDHAAAARLLDKLRHAAGHAAQPGYGDAYCLFAPNIFFNSNYEYAWSSSGSQFWKLDSWEDDARRRRRLVPDARGRRHANAALARPHPATHHHDAILQVIPISFSLLQSWYSR</sequence>
<comment type="caution">
    <text evidence="4">The sequence shown here is derived from an EMBL/GenBank/DDBJ whole genome shotgun (WGS) entry which is preliminary data.</text>
</comment>
<feature type="compositionally biased region" description="Basic and acidic residues" evidence="1">
    <location>
        <begin position="1710"/>
        <end position="1738"/>
    </location>
</feature>
<feature type="compositionally biased region" description="Low complexity" evidence="1">
    <location>
        <begin position="1188"/>
        <end position="1199"/>
    </location>
</feature>
<dbReference type="InterPro" id="IPR016024">
    <property type="entry name" value="ARM-type_fold"/>
</dbReference>
<feature type="region of interest" description="Disordered" evidence="1">
    <location>
        <begin position="211"/>
        <end position="255"/>
    </location>
</feature>
<dbReference type="InterPro" id="IPR031570">
    <property type="entry name" value="NBEA/BDCP_DUF4704"/>
</dbReference>
<dbReference type="FunFam" id="2.60.120.200:FF:000010">
    <property type="entry name" value="neurobeachin isoform X2"/>
    <property type="match status" value="1"/>
</dbReference>
<feature type="compositionally biased region" description="Polar residues" evidence="1">
    <location>
        <begin position="1225"/>
        <end position="1234"/>
    </location>
</feature>
<evidence type="ECO:0000313" key="4">
    <source>
        <dbReference type="EMBL" id="KAH9638890.1"/>
    </source>
</evidence>
<feature type="region of interest" description="Disordered" evidence="1">
    <location>
        <begin position="962"/>
        <end position="1104"/>
    </location>
</feature>
<feature type="compositionally biased region" description="Basic and acidic residues" evidence="1">
    <location>
        <begin position="1691"/>
        <end position="1703"/>
    </location>
</feature>
<dbReference type="GO" id="GO:0019901">
    <property type="term" value="F:protein kinase binding"/>
    <property type="evidence" value="ECO:0007669"/>
    <property type="project" value="TreeGrafter"/>
</dbReference>
<dbReference type="SUPFAM" id="SSF49899">
    <property type="entry name" value="Concanavalin A-like lectins/glucanases"/>
    <property type="match status" value="1"/>
</dbReference>
<feature type="region of interest" description="Disordered" evidence="1">
    <location>
        <begin position="1565"/>
        <end position="1585"/>
    </location>
</feature>